<dbReference type="InterPro" id="IPR032466">
    <property type="entry name" value="Metal_Hydrolase"/>
</dbReference>
<organism evidence="4 5">
    <name type="scientific">Pseudomarimonas salicorniae</name>
    <dbReference type="NCBI Taxonomy" id="2933270"/>
    <lineage>
        <taxon>Bacteria</taxon>
        <taxon>Pseudomonadati</taxon>
        <taxon>Pseudomonadota</taxon>
        <taxon>Gammaproteobacteria</taxon>
        <taxon>Lysobacterales</taxon>
        <taxon>Lysobacteraceae</taxon>
        <taxon>Pseudomarimonas</taxon>
    </lineage>
</organism>
<dbReference type="RefSeq" id="WP_248209942.1">
    <property type="nucleotide sequence ID" value="NZ_JALNMH010000010.1"/>
</dbReference>
<dbReference type="InterPro" id="IPR006680">
    <property type="entry name" value="Amidohydro-rel"/>
</dbReference>
<evidence type="ECO:0000313" key="4">
    <source>
        <dbReference type="EMBL" id="MCK7594519.1"/>
    </source>
</evidence>
<gene>
    <name evidence="4" type="ORF">M0G41_12660</name>
</gene>
<feature type="compositionally biased region" description="Basic and acidic residues" evidence="1">
    <location>
        <begin position="973"/>
        <end position="993"/>
    </location>
</feature>
<keyword evidence="2" id="KW-0732">Signal</keyword>
<dbReference type="Gene3D" id="3.20.20.140">
    <property type="entry name" value="Metal-dependent hydrolases"/>
    <property type="match status" value="2"/>
</dbReference>
<evidence type="ECO:0000256" key="2">
    <source>
        <dbReference type="SAM" id="SignalP"/>
    </source>
</evidence>
<reference evidence="4" key="1">
    <citation type="submission" date="2022-04" db="EMBL/GenBank/DDBJ databases">
        <title>Lysobacter sp. CAU 1642 isolated from sea sand.</title>
        <authorList>
            <person name="Kim W."/>
        </authorList>
    </citation>
    <scope>NUCLEOTIDE SEQUENCE</scope>
    <source>
        <strain evidence="4">CAU 1642</strain>
    </source>
</reference>
<dbReference type="PANTHER" id="PTHR43135">
    <property type="entry name" value="ALPHA-D-RIBOSE 1-METHYLPHOSPHONATE 5-TRIPHOSPHATE DIPHOSPHATASE"/>
    <property type="match status" value="1"/>
</dbReference>
<keyword evidence="5" id="KW-1185">Reference proteome</keyword>
<dbReference type="PANTHER" id="PTHR43135:SF3">
    <property type="entry name" value="ALPHA-D-RIBOSE 1-METHYLPHOSPHONATE 5-TRIPHOSPHATE DIPHOSPHATASE"/>
    <property type="match status" value="1"/>
</dbReference>
<feature type="region of interest" description="Disordered" evidence="1">
    <location>
        <begin position="969"/>
        <end position="993"/>
    </location>
</feature>
<evidence type="ECO:0000259" key="3">
    <source>
        <dbReference type="Pfam" id="PF01979"/>
    </source>
</evidence>
<accession>A0ABT0GIY0</accession>
<feature type="chain" id="PRO_5046034272" evidence="2">
    <location>
        <begin position="21"/>
        <end position="1021"/>
    </location>
</feature>
<feature type="domain" description="Amidohydrolase-related" evidence="3">
    <location>
        <begin position="619"/>
        <end position="944"/>
    </location>
</feature>
<comment type="caution">
    <text evidence="4">The sequence shown here is derived from an EMBL/GenBank/DDBJ whole genome shotgun (WGS) entry which is preliminary data.</text>
</comment>
<protein>
    <submittedName>
        <fullName evidence="4">Amidohydrolase family protein</fullName>
    </submittedName>
</protein>
<proteinExistence type="predicted"/>
<evidence type="ECO:0000256" key="1">
    <source>
        <dbReference type="SAM" id="MobiDB-lite"/>
    </source>
</evidence>
<sequence length="1021" mass="109563">MYRPIALALGLLVLAGTAEAAPPTQPDEGIADRTPISRVLYNARIVVAPGEVIERGRIVIRDGVIERVEAGGGAVEGLHGEDLGGRSVFYGLIEPLASVGVPKSLRAESGEPEEEQPEAGPRHWNARVRPERELAGLLQVDPEEARALREQGFALAHAVPARGIWRGRGALLHLGDTDTLAERVLLTQTAQQAAFETGDPFGGEYPGSKMGAIALVRQSLLDARWFADVSESGAPPEANLSWPALGEVLAGRSAVWWRAGDELDGGRVAMLSREFGLRSVLVGSGSEYRVLPTLKAAGLPVIAPLRFPEAPEAGSASALLAVSLATLQHWEQAPANPGRIAAAGLPLALTAAGLDSPADFWPALRRAVRAGLSETQALAALTTVPAELLGQSQRLGRIAPGHSAHLLVADESLFREDDAQRYQLYIGGRLHLLRPLADAPPLGRWQLSGTGQAAAEFEVSGADEITVELDGQTLKADWQPPQLRFVAPAGWLGSKVPQPLSLRLERGMLRGLRSGPGGQALPVEAQRIGEVAETETETEEETPAIAVWQAYPAGAFGLAEPPARPRHLLIRGATVWTQGPDGVLENADVLVSEGRIARVGSGLAAPAGAEEIDAHGLHLTPGLVDAHSHSAIAHNLNEPSHAVTTEVRVGDVLDPSDISIYRQLASGVTTVLALHGSANPMGGQSATLKWRWGSDAEGLRFAGAPGGVKFALGENVKQSNWGERFTTRYPQTRMGVATLMRDRLNAARAYAAEQAAYAKRPRGPAPRRDLRLEALAEVLDGSRLVHIHSYRQDEILMFARLSQEYSFRVGSFTHILEGYKVADVLAEIGAGASTFSDWWAYKMEVYDGIPYNAAILHRQGVLTSLNSDSDEMARRLNTEAAKAVKYGGVAPAEALSMVTLNPARQMGVGERIGSIEPGKDADLVLWNAPPLSSFARVEQTWIEGRRYFSRSEDAALRQRDEAERQRLLGKLLSADRPEKKSKDSAPKAADEPWLHLQHPAHRGLYHDGSDIAGCRVADHLH</sequence>
<dbReference type="Proteomes" id="UP001431449">
    <property type="component" value="Unassembled WGS sequence"/>
</dbReference>
<feature type="signal peptide" evidence="2">
    <location>
        <begin position="1"/>
        <end position="20"/>
    </location>
</feature>
<dbReference type="InterPro" id="IPR011059">
    <property type="entry name" value="Metal-dep_hydrolase_composite"/>
</dbReference>
<evidence type="ECO:0000313" key="5">
    <source>
        <dbReference type="Proteomes" id="UP001431449"/>
    </source>
</evidence>
<dbReference type="EMBL" id="JALNMH010000010">
    <property type="protein sequence ID" value="MCK7594519.1"/>
    <property type="molecule type" value="Genomic_DNA"/>
</dbReference>
<feature type="region of interest" description="Disordered" evidence="1">
    <location>
        <begin position="105"/>
        <end position="125"/>
    </location>
</feature>
<dbReference type="CDD" id="cd01309">
    <property type="entry name" value="Met_dep_hydrolase_C"/>
    <property type="match status" value="1"/>
</dbReference>
<dbReference type="InterPro" id="IPR051781">
    <property type="entry name" value="Metallo-dep_Hydrolase"/>
</dbReference>
<dbReference type="Pfam" id="PF01979">
    <property type="entry name" value="Amidohydro_1"/>
    <property type="match status" value="1"/>
</dbReference>
<dbReference type="SUPFAM" id="SSF51556">
    <property type="entry name" value="Metallo-dependent hydrolases"/>
    <property type="match status" value="2"/>
</dbReference>
<name>A0ABT0GIY0_9GAMM</name>
<dbReference type="SUPFAM" id="SSF51338">
    <property type="entry name" value="Composite domain of metallo-dependent hydrolases"/>
    <property type="match status" value="2"/>
</dbReference>